<feature type="transmembrane region" description="Helical" evidence="2">
    <location>
        <begin position="212"/>
        <end position="231"/>
    </location>
</feature>
<protein>
    <submittedName>
        <fullName evidence="3">Uncharacterized protein</fullName>
    </submittedName>
</protein>
<evidence type="ECO:0000313" key="4">
    <source>
        <dbReference type="Proteomes" id="UP000012073"/>
    </source>
</evidence>
<feature type="region of interest" description="Disordered" evidence="1">
    <location>
        <begin position="1"/>
        <end position="20"/>
    </location>
</feature>
<dbReference type="Proteomes" id="UP000012073">
    <property type="component" value="Unassembled WGS sequence"/>
</dbReference>
<feature type="transmembrane region" description="Helical" evidence="2">
    <location>
        <begin position="277"/>
        <end position="299"/>
    </location>
</feature>
<gene>
    <name evidence="3" type="ORF">CHC_T00006838001</name>
</gene>
<organism evidence="3 4">
    <name type="scientific">Chondrus crispus</name>
    <name type="common">Carrageen Irish moss</name>
    <name type="synonym">Polymorpha crispa</name>
    <dbReference type="NCBI Taxonomy" id="2769"/>
    <lineage>
        <taxon>Eukaryota</taxon>
        <taxon>Rhodophyta</taxon>
        <taxon>Florideophyceae</taxon>
        <taxon>Rhodymeniophycidae</taxon>
        <taxon>Gigartinales</taxon>
        <taxon>Gigartinaceae</taxon>
        <taxon>Chondrus</taxon>
    </lineage>
</organism>
<keyword evidence="2" id="KW-1133">Transmembrane helix</keyword>
<feature type="transmembrane region" description="Helical" evidence="2">
    <location>
        <begin position="177"/>
        <end position="200"/>
    </location>
</feature>
<keyword evidence="2" id="KW-0812">Transmembrane</keyword>
<dbReference type="Gramene" id="CDF39857">
    <property type="protein sequence ID" value="CDF39857"/>
    <property type="gene ID" value="CHC_T00006838001"/>
</dbReference>
<name>R7QMX1_CHOCR</name>
<dbReference type="EMBL" id="HG002086">
    <property type="protein sequence ID" value="CDF39857.1"/>
    <property type="molecule type" value="Genomic_DNA"/>
</dbReference>
<proteinExistence type="predicted"/>
<evidence type="ECO:0000256" key="1">
    <source>
        <dbReference type="SAM" id="MobiDB-lite"/>
    </source>
</evidence>
<evidence type="ECO:0000313" key="3">
    <source>
        <dbReference type="EMBL" id="CDF39857.1"/>
    </source>
</evidence>
<evidence type="ECO:0000256" key="2">
    <source>
        <dbReference type="SAM" id="Phobius"/>
    </source>
</evidence>
<keyword evidence="2" id="KW-0472">Membrane</keyword>
<keyword evidence="4" id="KW-1185">Reference proteome</keyword>
<feature type="transmembrane region" description="Helical" evidence="2">
    <location>
        <begin position="237"/>
        <end position="256"/>
    </location>
</feature>
<reference evidence="4" key="1">
    <citation type="journal article" date="2013" name="Proc. Natl. Acad. Sci. U.S.A.">
        <title>Genome structure and metabolic features in the red seaweed Chondrus crispus shed light on evolution of the Archaeplastida.</title>
        <authorList>
            <person name="Collen J."/>
            <person name="Porcel B."/>
            <person name="Carre W."/>
            <person name="Ball S.G."/>
            <person name="Chaparro C."/>
            <person name="Tonon T."/>
            <person name="Barbeyron T."/>
            <person name="Michel G."/>
            <person name="Noel B."/>
            <person name="Valentin K."/>
            <person name="Elias M."/>
            <person name="Artiguenave F."/>
            <person name="Arun A."/>
            <person name="Aury J.M."/>
            <person name="Barbosa-Neto J.F."/>
            <person name="Bothwell J.H."/>
            <person name="Bouget F.Y."/>
            <person name="Brillet L."/>
            <person name="Cabello-Hurtado F."/>
            <person name="Capella-Gutierrez S."/>
            <person name="Charrier B."/>
            <person name="Cladiere L."/>
            <person name="Cock J.M."/>
            <person name="Coelho S.M."/>
            <person name="Colleoni C."/>
            <person name="Czjzek M."/>
            <person name="Da Silva C."/>
            <person name="Delage L."/>
            <person name="Denoeud F."/>
            <person name="Deschamps P."/>
            <person name="Dittami S.M."/>
            <person name="Gabaldon T."/>
            <person name="Gachon C.M."/>
            <person name="Groisillier A."/>
            <person name="Herve C."/>
            <person name="Jabbari K."/>
            <person name="Katinka M."/>
            <person name="Kloareg B."/>
            <person name="Kowalczyk N."/>
            <person name="Labadie K."/>
            <person name="Leblanc C."/>
            <person name="Lopez P.J."/>
            <person name="McLachlan D.H."/>
            <person name="Meslet-Cladiere L."/>
            <person name="Moustafa A."/>
            <person name="Nehr Z."/>
            <person name="Nyvall Collen P."/>
            <person name="Panaud O."/>
            <person name="Partensky F."/>
            <person name="Poulain J."/>
            <person name="Rensing S.A."/>
            <person name="Rousvoal S."/>
            <person name="Samson G."/>
            <person name="Symeonidi A."/>
            <person name="Weissenbach J."/>
            <person name="Zambounis A."/>
            <person name="Wincker P."/>
            <person name="Boyen C."/>
        </authorList>
    </citation>
    <scope>NUCLEOTIDE SEQUENCE [LARGE SCALE GENOMIC DNA]</scope>
    <source>
        <strain evidence="4">cv. Stackhouse</strain>
    </source>
</reference>
<dbReference type="OrthoDB" id="10391674at2759"/>
<dbReference type="GeneID" id="17317874"/>
<accession>R7QMX1</accession>
<sequence>METPNNLRGGNGLESDNDLKAKPIRRSFSISDLKSFSQSPKKFDSDAFEANSAAVKSKVEVQALSYFALTSHALSEEISHVQQAMVELAATSDARGLLAPFYFVVSGLPPLWRRIKALAKGNVRGWEIKFACTHSMLLTSILALSLFLPISRIEESEIAWVYTSAALAAQLSAEPTLFIGTIRVLATITGAGIGFGFTSILDAMGRSDHSAIQYLAIPYMFIMTIVCLLLVPPAYRYAAFLVIATNAIIIFCPRSTPECTRVLEKQSESCFPDWKYALSRSTNVALGVVFAMFFHLIFWPRYANQVALRYLSAAFLSSSRLFGKLHRTYFSYGLPSGSGSPDLEPSTSYARGDLLLNEDVYQKDQSVLDEIISKVGCPLADAMLLVKSEADVWQAGPFRLDPLIPRVLSDFVALSVSLVEMASLLGRRPIYSSSYGRSVFEHFIHPMLGVYETIQISLNNLVGITDRTVAGNKEQETRENSFDLHHAITHLARIRGKLRRDAAKRSFEFQKFSAIQLTRRKPCRFSRHGNAADDSYVDLVFQDLGLAKQTRDASYPRARSHNETNRACKTDEQRLCVDDVVLYDAFTFITDTCLSAFVRIAVAVLIDSEANLKRMKERRQEEKSLFAKFKRSLASRGVRRGHQDAP</sequence>
<dbReference type="KEGG" id="ccp:CHC_T00006838001"/>
<dbReference type="RefSeq" id="XP_005710151.1">
    <property type="nucleotide sequence ID" value="XM_005710094.1"/>
</dbReference>
<dbReference type="AlphaFoldDB" id="R7QMX1"/>